<comment type="caution">
    <text evidence="24">The sequence shown here is derived from an EMBL/GenBank/DDBJ whole genome shotgun (WGS) entry which is preliminary data.</text>
</comment>
<evidence type="ECO:0000256" key="6">
    <source>
        <dbReference type="ARBA" id="ARBA00013025"/>
    </source>
</evidence>
<evidence type="ECO:0000256" key="17">
    <source>
        <dbReference type="ARBA" id="ARBA00047493"/>
    </source>
</evidence>
<dbReference type="EC" id="6.3.2.17" evidence="6"/>
<evidence type="ECO:0000256" key="13">
    <source>
        <dbReference type="ARBA" id="ARBA00022909"/>
    </source>
</evidence>
<dbReference type="UniPathway" id="UPA00077">
    <property type="reaction ID" value="UER00157"/>
</dbReference>
<evidence type="ECO:0000256" key="8">
    <source>
        <dbReference type="ARBA" id="ARBA00022598"/>
    </source>
</evidence>
<reference evidence="24" key="1">
    <citation type="submission" date="2015-09" db="EMBL/GenBank/DDBJ databases">
        <title>Draft Genome Sequences of Two Novel Amoeba-resistant Intranuclear Bacteria, Candidatus Berkiella cookevillensis and Candidatus Berkiella aquae.</title>
        <authorList>
            <person name="Mehari Y.T."/>
            <person name="Arivett B.A."/>
            <person name="Farone A.L."/>
            <person name="Gunderson J.H."/>
            <person name="Farone M.B."/>
        </authorList>
    </citation>
    <scope>NUCLEOTIDE SEQUENCE [LARGE SCALE GENOMIC DNA]</scope>
    <source>
        <strain evidence="24">HT99</strain>
    </source>
</reference>
<dbReference type="OrthoDB" id="9809356at2"/>
<evidence type="ECO:0000256" key="14">
    <source>
        <dbReference type="ARBA" id="ARBA00030048"/>
    </source>
</evidence>
<dbReference type="NCBIfam" id="TIGR01499">
    <property type="entry name" value="folC"/>
    <property type="match status" value="1"/>
</dbReference>
<evidence type="ECO:0000313" key="25">
    <source>
        <dbReference type="EMBL" id="MCS5711738.1"/>
    </source>
</evidence>
<dbReference type="PANTHER" id="PTHR11136:SF0">
    <property type="entry name" value="DIHYDROFOLATE SYNTHETASE-RELATED"/>
    <property type="match status" value="1"/>
</dbReference>
<keyword evidence="9" id="KW-0479">Metal-binding</keyword>
<dbReference type="GO" id="GO:0005737">
    <property type="term" value="C:cytoplasm"/>
    <property type="evidence" value="ECO:0007669"/>
    <property type="project" value="TreeGrafter"/>
</dbReference>
<comment type="catalytic activity">
    <reaction evidence="17">
        <text>(6S)-5,6,7,8-tetrahydrofolyl-(gamma-L-Glu)(n) + L-glutamate + ATP = (6S)-5,6,7,8-tetrahydrofolyl-(gamma-L-Glu)(n+1) + ADP + phosphate + H(+)</text>
        <dbReference type="Rhea" id="RHEA:10580"/>
        <dbReference type="Rhea" id="RHEA-COMP:14738"/>
        <dbReference type="Rhea" id="RHEA-COMP:14740"/>
        <dbReference type="ChEBI" id="CHEBI:15378"/>
        <dbReference type="ChEBI" id="CHEBI:29985"/>
        <dbReference type="ChEBI" id="CHEBI:30616"/>
        <dbReference type="ChEBI" id="CHEBI:43474"/>
        <dbReference type="ChEBI" id="CHEBI:141005"/>
        <dbReference type="ChEBI" id="CHEBI:456216"/>
        <dbReference type="EC" id="6.3.2.17"/>
    </reaction>
</comment>
<evidence type="ECO:0000256" key="11">
    <source>
        <dbReference type="ARBA" id="ARBA00022840"/>
    </source>
</evidence>
<comment type="catalytic activity">
    <reaction evidence="19">
        <text>(6R)-5,10-methylenetetrahydrofolyl-(gamma-L-Glu)(n) + L-glutamate + ATP = (6R)-5,10-methylenetetrahydrofolyl-(gamma-L-Glu)(n+1) + ADP + phosphate + H(+)</text>
        <dbReference type="Rhea" id="RHEA:51912"/>
        <dbReference type="Rhea" id="RHEA-COMP:13257"/>
        <dbReference type="Rhea" id="RHEA-COMP:13258"/>
        <dbReference type="ChEBI" id="CHEBI:15378"/>
        <dbReference type="ChEBI" id="CHEBI:29985"/>
        <dbReference type="ChEBI" id="CHEBI:30616"/>
        <dbReference type="ChEBI" id="CHEBI:43474"/>
        <dbReference type="ChEBI" id="CHEBI:136572"/>
        <dbReference type="ChEBI" id="CHEBI:456216"/>
        <dbReference type="EC" id="6.3.2.17"/>
    </reaction>
</comment>
<dbReference type="PATRIC" id="fig|1590043.3.peg.2575"/>
<dbReference type="Gene3D" id="3.40.1190.10">
    <property type="entry name" value="Mur-like, catalytic domain"/>
    <property type="match status" value="1"/>
</dbReference>
<comment type="similarity">
    <text evidence="4 21">Belongs to the folylpolyglutamate synthase family.</text>
</comment>
<dbReference type="PROSITE" id="PS01011">
    <property type="entry name" value="FOLYLPOLYGLU_SYNT_1"/>
    <property type="match status" value="1"/>
</dbReference>
<dbReference type="PIRSF" id="PIRSF001563">
    <property type="entry name" value="Folylpolyglu_synth"/>
    <property type="match status" value="1"/>
</dbReference>
<dbReference type="GO" id="GO:0046656">
    <property type="term" value="P:folic acid biosynthetic process"/>
    <property type="evidence" value="ECO:0007669"/>
    <property type="project" value="UniProtKB-KW"/>
</dbReference>
<evidence type="ECO:0000256" key="2">
    <source>
        <dbReference type="ARBA" id="ARBA00004799"/>
    </source>
</evidence>
<name>A0A0Q9YUA5_9GAMM</name>
<dbReference type="InterPro" id="IPR004101">
    <property type="entry name" value="Mur_ligase_C"/>
</dbReference>
<comment type="catalytic activity">
    <reaction evidence="18">
        <text>10-formyltetrahydrofolyl-(gamma-L-Glu)(n) + L-glutamate + ATP = 10-formyltetrahydrofolyl-(gamma-L-Glu)(n+1) + ADP + phosphate + H(+)</text>
        <dbReference type="Rhea" id="RHEA:51904"/>
        <dbReference type="Rhea" id="RHEA-COMP:13088"/>
        <dbReference type="Rhea" id="RHEA-COMP:14300"/>
        <dbReference type="ChEBI" id="CHEBI:15378"/>
        <dbReference type="ChEBI" id="CHEBI:29985"/>
        <dbReference type="ChEBI" id="CHEBI:30616"/>
        <dbReference type="ChEBI" id="CHEBI:43474"/>
        <dbReference type="ChEBI" id="CHEBI:134413"/>
        <dbReference type="ChEBI" id="CHEBI:456216"/>
        <dbReference type="EC" id="6.3.2.17"/>
    </reaction>
</comment>
<feature type="domain" description="Mur ligase C-terminal" evidence="22">
    <location>
        <begin position="288"/>
        <end position="410"/>
    </location>
</feature>
<dbReference type="Pfam" id="PF08245">
    <property type="entry name" value="Mur_ligase_M"/>
    <property type="match status" value="1"/>
</dbReference>
<evidence type="ECO:0000256" key="15">
    <source>
        <dbReference type="ARBA" id="ARBA00030592"/>
    </source>
</evidence>
<reference evidence="25" key="3">
    <citation type="submission" date="2021-06" db="EMBL/GenBank/DDBJ databases">
        <title>Genomic Description and Analysis of Intracellular Bacteria, Candidatus Berkiella cookevillensis and Candidatus Berkiella aquae.</title>
        <authorList>
            <person name="Kidane D.T."/>
            <person name="Mehari Y.T."/>
            <person name="Rice F.C."/>
            <person name="Arivett B.A."/>
            <person name="Farone A.L."/>
            <person name="Berk S.G."/>
            <person name="Farone M.B."/>
        </authorList>
    </citation>
    <scope>NUCLEOTIDE SEQUENCE</scope>
    <source>
        <strain evidence="25">HT99</strain>
    </source>
</reference>
<dbReference type="InterPro" id="IPR036565">
    <property type="entry name" value="Mur-like_cat_sf"/>
</dbReference>
<evidence type="ECO:0000259" key="22">
    <source>
        <dbReference type="Pfam" id="PF02875"/>
    </source>
</evidence>
<keyword evidence="13" id="KW-0289">Folate biosynthesis</keyword>
<dbReference type="AlphaFoldDB" id="A0A0Q9YUA5"/>
<evidence type="ECO:0000256" key="21">
    <source>
        <dbReference type="PIRNR" id="PIRNR001563"/>
    </source>
</evidence>
<evidence type="ECO:0000313" key="26">
    <source>
        <dbReference type="Proteomes" id="UP000051497"/>
    </source>
</evidence>
<reference evidence="25" key="2">
    <citation type="journal article" date="2016" name="Genome Announc.">
        <title>Draft Genome Sequences of Two Novel Amoeba-Resistant Intranuclear Bacteria, 'Candidatus Berkiella cookevillensis' and 'Candidatus Berkiella aquae'.</title>
        <authorList>
            <person name="Mehari Y.T."/>
            <person name="Arivett B.A."/>
            <person name="Farone A.L."/>
            <person name="Gunderson J.H."/>
            <person name="Farone M.B."/>
        </authorList>
    </citation>
    <scope>NUCLEOTIDE SEQUENCE</scope>
    <source>
        <strain evidence="25">HT99</strain>
    </source>
</reference>
<dbReference type="Proteomes" id="UP000051497">
    <property type="component" value="Unassembled WGS sequence"/>
</dbReference>
<evidence type="ECO:0000256" key="7">
    <source>
        <dbReference type="ARBA" id="ARBA00019357"/>
    </source>
</evidence>
<dbReference type="Gene3D" id="3.90.190.20">
    <property type="entry name" value="Mur ligase, C-terminal domain"/>
    <property type="match status" value="1"/>
</dbReference>
<dbReference type="GO" id="GO:0004326">
    <property type="term" value="F:tetrahydrofolylpolyglutamate synthase activity"/>
    <property type="evidence" value="ECO:0007669"/>
    <property type="project" value="UniProtKB-EC"/>
</dbReference>
<evidence type="ECO:0000256" key="5">
    <source>
        <dbReference type="ARBA" id="ARBA00013023"/>
    </source>
</evidence>
<evidence type="ECO:0000256" key="9">
    <source>
        <dbReference type="ARBA" id="ARBA00022723"/>
    </source>
</evidence>
<keyword evidence="26" id="KW-1185">Reference proteome</keyword>
<dbReference type="EMBL" id="LKAJ02000001">
    <property type="protein sequence ID" value="MCS5711738.1"/>
    <property type="molecule type" value="Genomic_DNA"/>
</dbReference>
<dbReference type="EC" id="6.3.2.12" evidence="5"/>
<gene>
    <name evidence="24" type="primary">folC</name>
    <name evidence="25" type="ORF">HT99x_009880</name>
    <name evidence="24" type="ORF">HT99x_02533</name>
</gene>
<dbReference type="STRING" id="295108.HT99x_02533"/>
<dbReference type="Pfam" id="PF02875">
    <property type="entry name" value="Mur_ligase_C"/>
    <property type="match status" value="1"/>
</dbReference>
<sequence>MIAEGSDLANWLAYIEHSRPQHVIDLGLDRVLAIGTQAKILHFTCPVITVAGTNGKGSTVAVLATLLQAAGLKVGTYSSPHLLHFNERIQLNGQCVSDSTLCDAFQKIEEYAKGQGLTFFEYTTLAAFAVFQAASPKLDVIILEVGLGGRLDAVNVIAPSMAIITSISLDHEQLLGTTRSAIAREKAGILRKEIPVILSKEAKIDTLLAAIEQHQNPAWIEGEDFDFIDDNNETWQFDNKTINIPSFNLPENSVSLAFAAYTVFSKNMIRLPELKEQLNSIKDMTMLGRFQTLKHKGVSIIFDVAHNAASSARLAQKLHQQLGHKKALAVWASLEDKDLMQIISPMLERVSDWFVGGLDNNRAAKPSILAGLLKANSVTNATVCNTLLDAFQAAMSRAIPGDHIIVFGSFYTVSSVLGILLKDDMTLQNGLLTSDLTESVC</sequence>
<evidence type="ECO:0000259" key="23">
    <source>
        <dbReference type="Pfam" id="PF08245"/>
    </source>
</evidence>
<dbReference type="GO" id="GO:0046654">
    <property type="term" value="P:tetrahydrofolate biosynthetic process"/>
    <property type="evidence" value="ECO:0007669"/>
    <property type="project" value="UniProtKB-UniPathway"/>
</dbReference>
<dbReference type="GO" id="GO:0005524">
    <property type="term" value="F:ATP binding"/>
    <property type="evidence" value="ECO:0007669"/>
    <property type="project" value="UniProtKB-KW"/>
</dbReference>
<evidence type="ECO:0000256" key="3">
    <source>
        <dbReference type="ARBA" id="ARBA00005150"/>
    </source>
</evidence>
<evidence type="ECO:0000256" key="1">
    <source>
        <dbReference type="ARBA" id="ARBA00002714"/>
    </source>
</evidence>
<evidence type="ECO:0000256" key="16">
    <source>
        <dbReference type="ARBA" id="ARBA00032510"/>
    </source>
</evidence>
<evidence type="ECO:0000256" key="19">
    <source>
        <dbReference type="ARBA" id="ARBA00049035"/>
    </source>
</evidence>
<dbReference type="SUPFAM" id="SSF53244">
    <property type="entry name" value="MurD-like peptide ligases, peptide-binding domain"/>
    <property type="match status" value="1"/>
</dbReference>
<dbReference type="PANTHER" id="PTHR11136">
    <property type="entry name" value="FOLYLPOLYGLUTAMATE SYNTHASE-RELATED"/>
    <property type="match status" value="1"/>
</dbReference>
<accession>A0A0Q9YUA5</accession>
<organism evidence="24">
    <name type="scientific">Candidatus Berkiella aquae</name>
    <dbReference type="NCBI Taxonomy" id="295108"/>
    <lineage>
        <taxon>Bacteria</taxon>
        <taxon>Pseudomonadati</taxon>
        <taxon>Pseudomonadota</taxon>
        <taxon>Gammaproteobacteria</taxon>
        <taxon>Candidatus Berkiellales</taxon>
        <taxon>Candidatus Berkiellaceae</taxon>
        <taxon>Candidatus Berkiella</taxon>
    </lineage>
</organism>
<evidence type="ECO:0000256" key="10">
    <source>
        <dbReference type="ARBA" id="ARBA00022741"/>
    </source>
</evidence>
<feature type="domain" description="Mur ligase central" evidence="23">
    <location>
        <begin position="50"/>
        <end position="192"/>
    </location>
</feature>
<dbReference type="SUPFAM" id="SSF53623">
    <property type="entry name" value="MurD-like peptide ligases, catalytic domain"/>
    <property type="match status" value="1"/>
</dbReference>
<keyword evidence="8 21" id="KW-0436">Ligase</keyword>
<dbReference type="GO" id="GO:0046872">
    <property type="term" value="F:metal ion binding"/>
    <property type="evidence" value="ECO:0007669"/>
    <property type="project" value="UniProtKB-KW"/>
</dbReference>
<dbReference type="InterPro" id="IPR036615">
    <property type="entry name" value="Mur_ligase_C_dom_sf"/>
</dbReference>
<comment type="function">
    <text evidence="1">Functions in two distinct reactions of the de novo folate biosynthetic pathway. Catalyzes the addition of a glutamate residue to dihydropteroate (7,8-dihydropteroate or H2Pte) to form dihydrofolate (7,8-dihydrofolate monoglutamate or H2Pte-Glu). Also catalyzes successive additions of L-glutamate to tetrahydrofolate or 10-formyltetrahydrofolate or 5,10-methylenetetrahydrofolate, leading to folylpolyglutamate derivatives.</text>
</comment>
<dbReference type="RefSeq" id="WP_075067139.1">
    <property type="nucleotide sequence ID" value="NZ_LKAJ02000001.1"/>
</dbReference>
<protein>
    <recommendedName>
        <fullName evidence="7">Dihydrofolate synthase/folylpolyglutamate synthase</fullName>
        <ecNumber evidence="5">6.3.2.12</ecNumber>
        <ecNumber evidence="6">6.3.2.17</ecNumber>
    </recommendedName>
    <alternativeName>
        <fullName evidence="16">Folylpoly-gamma-glutamate synthetase-dihydrofolate synthetase</fullName>
    </alternativeName>
    <alternativeName>
        <fullName evidence="14">Folylpolyglutamate synthetase</fullName>
    </alternativeName>
    <alternativeName>
        <fullName evidence="15">Tetrahydrofolylpolyglutamate synthase</fullName>
    </alternativeName>
</protein>
<dbReference type="GO" id="GO:0008841">
    <property type="term" value="F:dihydrofolate synthase activity"/>
    <property type="evidence" value="ECO:0007669"/>
    <property type="project" value="UniProtKB-EC"/>
</dbReference>
<evidence type="ECO:0000256" key="18">
    <source>
        <dbReference type="ARBA" id="ARBA00047808"/>
    </source>
</evidence>
<evidence type="ECO:0000313" key="24">
    <source>
        <dbReference type="EMBL" id="KRG20430.1"/>
    </source>
</evidence>
<evidence type="ECO:0000256" key="12">
    <source>
        <dbReference type="ARBA" id="ARBA00022842"/>
    </source>
</evidence>
<dbReference type="InterPro" id="IPR013221">
    <property type="entry name" value="Mur_ligase_cen"/>
</dbReference>
<keyword evidence="12" id="KW-0460">Magnesium</keyword>
<comment type="pathway">
    <text evidence="2">Cofactor biosynthesis; tetrahydrofolate biosynthesis; 7,8-dihydrofolate from 2-amino-4-hydroxy-6-hydroxymethyl-7,8-dihydropteridine diphosphate and 4-aminobenzoate: step 2/2.</text>
</comment>
<evidence type="ECO:0000256" key="4">
    <source>
        <dbReference type="ARBA" id="ARBA00008276"/>
    </source>
</evidence>
<evidence type="ECO:0000256" key="20">
    <source>
        <dbReference type="ARBA" id="ARBA00049161"/>
    </source>
</evidence>
<keyword evidence="10 21" id="KW-0547">Nucleotide-binding</keyword>
<proteinExistence type="inferred from homology"/>
<comment type="pathway">
    <text evidence="3">Cofactor biosynthesis; tetrahydrofolylpolyglutamate biosynthesis.</text>
</comment>
<comment type="catalytic activity">
    <reaction evidence="20">
        <text>7,8-dihydropteroate + L-glutamate + ATP = 7,8-dihydrofolate + ADP + phosphate + H(+)</text>
        <dbReference type="Rhea" id="RHEA:23584"/>
        <dbReference type="ChEBI" id="CHEBI:15378"/>
        <dbReference type="ChEBI" id="CHEBI:17839"/>
        <dbReference type="ChEBI" id="CHEBI:29985"/>
        <dbReference type="ChEBI" id="CHEBI:30616"/>
        <dbReference type="ChEBI" id="CHEBI:43474"/>
        <dbReference type="ChEBI" id="CHEBI:57451"/>
        <dbReference type="ChEBI" id="CHEBI:456216"/>
        <dbReference type="EC" id="6.3.2.12"/>
    </reaction>
</comment>
<dbReference type="InterPro" id="IPR018109">
    <property type="entry name" value="Folylpolyglutamate_synth_CS"/>
</dbReference>
<dbReference type="EMBL" id="LKAJ01000012">
    <property type="protein sequence ID" value="KRG20430.1"/>
    <property type="molecule type" value="Genomic_DNA"/>
</dbReference>
<dbReference type="InterPro" id="IPR001645">
    <property type="entry name" value="Folylpolyglutamate_synth"/>
</dbReference>
<keyword evidence="11 21" id="KW-0067">ATP-binding</keyword>